<evidence type="ECO:0000313" key="2">
    <source>
        <dbReference type="EMBL" id="BBX35958.1"/>
    </source>
</evidence>
<accession>A0ABN5YCV8</accession>
<proteinExistence type="predicted"/>
<dbReference type="Proteomes" id="UP000465622">
    <property type="component" value="Chromosome"/>
</dbReference>
<name>A0ABN5YCV8_MYCME</name>
<evidence type="ECO:0000256" key="1">
    <source>
        <dbReference type="SAM" id="MobiDB-lite"/>
    </source>
</evidence>
<sequence length="105" mass="10694">MNKTTAAAATLTVLTALSGAGILVHGVGAEPRQDGQSVTSPASSAPRTVVQAAPAPGEPLCAEMLARCAPIPPAPMTRLDVSVPEEPKTDMAAEYSAAWDEVKAR</sequence>
<organism evidence="2 3">
    <name type="scientific">Mycolicibacterium mageritense</name>
    <name type="common">Mycobacterium mageritense</name>
    <dbReference type="NCBI Taxonomy" id="53462"/>
    <lineage>
        <taxon>Bacteria</taxon>
        <taxon>Bacillati</taxon>
        <taxon>Actinomycetota</taxon>
        <taxon>Actinomycetes</taxon>
        <taxon>Mycobacteriales</taxon>
        <taxon>Mycobacteriaceae</taxon>
        <taxon>Mycolicibacterium</taxon>
    </lineage>
</organism>
<evidence type="ECO:0000313" key="3">
    <source>
        <dbReference type="Proteomes" id="UP000465622"/>
    </source>
</evidence>
<feature type="compositionally biased region" description="Polar residues" evidence="1">
    <location>
        <begin position="34"/>
        <end position="46"/>
    </location>
</feature>
<protein>
    <submittedName>
        <fullName evidence="2">Uncharacterized protein</fullName>
    </submittedName>
</protein>
<gene>
    <name evidence="2" type="ORF">MMAGJ_52400</name>
</gene>
<dbReference type="EMBL" id="AP022567">
    <property type="protein sequence ID" value="BBX35958.1"/>
    <property type="molecule type" value="Genomic_DNA"/>
</dbReference>
<feature type="region of interest" description="Disordered" evidence="1">
    <location>
        <begin position="28"/>
        <end position="49"/>
    </location>
</feature>
<reference evidence="2 3" key="1">
    <citation type="journal article" date="2019" name="Emerg. Microbes Infect.">
        <title>Comprehensive subspecies identification of 175 nontuberculous mycobacteria species based on 7547 genomic profiles.</title>
        <authorList>
            <person name="Matsumoto Y."/>
            <person name="Kinjo T."/>
            <person name="Motooka D."/>
            <person name="Nabeya D."/>
            <person name="Jung N."/>
            <person name="Uechi K."/>
            <person name="Horii T."/>
            <person name="Iida T."/>
            <person name="Fujita J."/>
            <person name="Nakamura S."/>
        </authorList>
    </citation>
    <scope>NUCLEOTIDE SEQUENCE [LARGE SCALE GENOMIC DNA]</scope>
    <source>
        <strain evidence="2 3">JCM 12375</strain>
    </source>
</reference>
<keyword evidence="3" id="KW-1185">Reference proteome</keyword>
<dbReference type="RefSeq" id="WP_036436345.1">
    <property type="nucleotide sequence ID" value="NZ_AP022567.1"/>
</dbReference>